<dbReference type="EMBL" id="CP001280">
    <property type="protein sequence ID" value="ACK52623.1"/>
    <property type="molecule type" value="Genomic_DNA"/>
</dbReference>
<dbReference type="RefSeq" id="WP_012592691.1">
    <property type="nucleotide sequence ID" value="NC_011666.1"/>
</dbReference>
<dbReference type="AlphaFoldDB" id="B8EJD1"/>
<dbReference type="KEGG" id="msl:Msil_3741"/>
<evidence type="ECO:0000313" key="6">
    <source>
        <dbReference type="EMBL" id="ACK52623.1"/>
    </source>
</evidence>
<keyword evidence="7" id="KW-1185">Reference proteome</keyword>
<keyword evidence="1 4" id="KW-0597">Phosphoprotein</keyword>
<dbReference type="STRING" id="395965.Msil_3741"/>
<dbReference type="Proteomes" id="UP000002257">
    <property type="component" value="Chromosome"/>
</dbReference>
<dbReference type="HOGENOM" id="CLU_000445_69_8_5"/>
<dbReference type="GO" id="GO:0000160">
    <property type="term" value="P:phosphorelay signal transduction system"/>
    <property type="evidence" value="ECO:0007669"/>
    <property type="project" value="InterPro"/>
</dbReference>
<dbReference type="InterPro" id="IPR050595">
    <property type="entry name" value="Bact_response_regulator"/>
</dbReference>
<dbReference type="SUPFAM" id="SSF52172">
    <property type="entry name" value="CheY-like"/>
    <property type="match status" value="1"/>
</dbReference>
<dbReference type="Gene3D" id="3.40.50.2300">
    <property type="match status" value="1"/>
</dbReference>
<dbReference type="PROSITE" id="PS50110">
    <property type="entry name" value="RESPONSE_REGULATORY"/>
    <property type="match status" value="1"/>
</dbReference>
<evidence type="ECO:0000313" key="7">
    <source>
        <dbReference type="Proteomes" id="UP000002257"/>
    </source>
</evidence>
<organism evidence="6 7">
    <name type="scientific">Methylocella silvestris (strain DSM 15510 / CIP 108128 / LMG 27833 / NCIMB 13906 / BL2)</name>
    <dbReference type="NCBI Taxonomy" id="395965"/>
    <lineage>
        <taxon>Bacteria</taxon>
        <taxon>Pseudomonadati</taxon>
        <taxon>Pseudomonadota</taxon>
        <taxon>Alphaproteobacteria</taxon>
        <taxon>Hyphomicrobiales</taxon>
        <taxon>Beijerinckiaceae</taxon>
        <taxon>Methylocella</taxon>
    </lineage>
</organism>
<proteinExistence type="predicted"/>
<evidence type="ECO:0000259" key="5">
    <source>
        <dbReference type="PROSITE" id="PS50110"/>
    </source>
</evidence>
<sequence length="127" mass="14029">MMSPYKYFQSGTVVLIVEDEPLILMNAVCIIEDAGFTALVAGNADEAILILEQRTDIRVVFTDIEMPGSMDGVKLARAIRGRWPPIDLILTSGRRLVSPEDIPVRGRFLAKPYRPADVVEALQQMAA</sequence>
<keyword evidence="2" id="KW-0805">Transcription regulation</keyword>
<keyword evidence="3" id="KW-0804">Transcription</keyword>
<dbReference type="InterPro" id="IPR011006">
    <property type="entry name" value="CheY-like_superfamily"/>
</dbReference>
<evidence type="ECO:0000256" key="3">
    <source>
        <dbReference type="ARBA" id="ARBA00023163"/>
    </source>
</evidence>
<feature type="domain" description="Response regulatory" evidence="5">
    <location>
        <begin position="13"/>
        <end position="126"/>
    </location>
</feature>
<dbReference type="PANTHER" id="PTHR44591">
    <property type="entry name" value="STRESS RESPONSE REGULATOR PROTEIN 1"/>
    <property type="match status" value="1"/>
</dbReference>
<reference evidence="6 7" key="1">
    <citation type="journal article" date="2010" name="J. Bacteriol.">
        <title>Complete genome sequence of the aerobic facultative methanotroph Methylocella silvestris BL2.</title>
        <authorList>
            <person name="Chen Y."/>
            <person name="Crombie A."/>
            <person name="Rahman M.T."/>
            <person name="Dedysh S.N."/>
            <person name="Liesack W."/>
            <person name="Stott M.B."/>
            <person name="Alam M."/>
            <person name="Theisen A.R."/>
            <person name="Murrell J.C."/>
            <person name="Dunfield P.F."/>
        </authorList>
    </citation>
    <scope>NUCLEOTIDE SEQUENCE [LARGE SCALE GENOMIC DNA]</scope>
    <source>
        <strain evidence="7">DSM 15510 / CIP 108128 / LMG 27833 / NCIMB 13906 / BL2</strain>
    </source>
</reference>
<gene>
    <name evidence="6" type="ordered locus">Msil_3741</name>
</gene>
<dbReference type="SMART" id="SM00448">
    <property type="entry name" value="REC"/>
    <property type="match status" value="1"/>
</dbReference>
<dbReference type="PANTHER" id="PTHR44591:SF3">
    <property type="entry name" value="RESPONSE REGULATORY DOMAIN-CONTAINING PROTEIN"/>
    <property type="match status" value="1"/>
</dbReference>
<name>B8EJD1_METSB</name>
<feature type="modified residue" description="4-aspartylphosphate" evidence="4">
    <location>
        <position position="63"/>
    </location>
</feature>
<evidence type="ECO:0000256" key="1">
    <source>
        <dbReference type="ARBA" id="ARBA00022553"/>
    </source>
</evidence>
<protein>
    <submittedName>
        <fullName evidence="6">Response regulator receiver protein</fullName>
    </submittedName>
</protein>
<evidence type="ECO:0000256" key="4">
    <source>
        <dbReference type="PROSITE-ProRule" id="PRU00169"/>
    </source>
</evidence>
<accession>B8EJD1</accession>
<dbReference type="InterPro" id="IPR001789">
    <property type="entry name" value="Sig_transdc_resp-reg_receiver"/>
</dbReference>
<dbReference type="Pfam" id="PF00072">
    <property type="entry name" value="Response_reg"/>
    <property type="match status" value="1"/>
</dbReference>
<evidence type="ECO:0000256" key="2">
    <source>
        <dbReference type="ARBA" id="ARBA00023015"/>
    </source>
</evidence>
<dbReference type="eggNOG" id="COG0784">
    <property type="taxonomic scope" value="Bacteria"/>
</dbReference>